<dbReference type="InterPro" id="IPR015422">
    <property type="entry name" value="PyrdxlP-dep_Trfase_small"/>
</dbReference>
<proteinExistence type="inferred from homology"/>
<dbReference type="Gene3D" id="3.40.640.10">
    <property type="entry name" value="Type I PLP-dependent aspartate aminotransferase-like (Major domain)"/>
    <property type="match status" value="1"/>
</dbReference>
<gene>
    <name evidence="6" type="primary">pseC</name>
    <name evidence="6" type="ORF">CAV_1206</name>
</gene>
<feature type="modified residue" description="N6-(pyridoxal phosphate)lysine" evidence="4">
    <location>
        <position position="181"/>
    </location>
</feature>
<evidence type="ECO:0000313" key="7">
    <source>
        <dbReference type="Proteomes" id="UP000201169"/>
    </source>
</evidence>
<dbReference type="GO" id="GO:0008483">
    <property type="term" value="F:transaminase activity"/>
    <property type="evidence" value="ECO:0007669"/>
    <property type="project" value="UniProtKB-KW"/>
</dbReference>
<dbReference type="EC" id="2.6.1.92" evidence="2"/>
<dbReference type="PANTHER" id="PTHR30244:SF34">
    <property type="entry name" value="DTDP-4-AMINO-4,6-DIDEOXYGALACTOSE TRANSAMINASE"/>
    <property type="match status" value="1"/>
</dbReference>
<dbReference type="GO" id="GO:0030170">
    <property type="term" value="F:pyridoxal phosphate binding"/>
    <property type="evidence" value="ECO:0007669"/>
    <property type="project" value="TreeGrafter"/>
</dbReference>
<dbReference type="RefSeq" id="WP_094325636.1">
    <property type="nucleotide sequence ID" value="NZ_CP022347.1"/>
</dbReference>
<dbReference type="NCBIfam" id="TIGR03588">
    <property type="entry name" value="PseC"/>
    <property type="match status" value="1"/>
</dbReference>
<dbReference type="InterPro" id="IPR015424">
    <property type="entry name" value="PyrdxlP-dep_Trfase"/>
</dbReference>
<keyword evidence="6" id="KW-0808">Transferase</keyword>
<dbReference type="SUPFAM" id="SSF53383">
    <property type="entry name" value="PLP-dependent transferases"/>
    <property type="match status" value="1"/>
</dbReference>
<evidence type="ECO:0000313" key="6">
    <source>
        <dbReference type="EMBL" id="ASQ30832.1"/>
    </source>
</evidence>
<dbReference type="OrthoDB" id="5342089at2"/>
<keyword evidence="4 5" id="KW-0663">Pyridoxal phosphate</keyword>
<reference evidence="6 7" key="1">
    <citation type="submission" date="2017-07" db="EMBL/GenBank/DDBJ databases">
        <title>Analysis of two Campylobacter avium genomes and identification of a novel hippuricase gene.</title>
        <authorList>
            <person name="Miller W.G."/>
            <person name="Chapman M.H."/>
            <person name="Yee E."/>
            <person name="Revez J."/>
            <person name="Bono J.L."/>
            <person name="Rossi M."/>
        </authorList>
    </citation>
    <scope>NUCLEOTIDE SEQUENCE [LARGE SCALE GENOMIC DNA]</scope>
    <source>
        <strain evidence="6 7">LMG 24591</strain>
    </source>
</reference>
<dbReference type="Proteomes" id="UP000201169">
    <property type="component" value="Chromosome"/>
</dbReference>
<dbReference type="InterPro" id="IPR020026">
    <property type="entry name" value="PseC"/>
</dbReference>
<sequence length="377" mass="42711">MLTYSHQNIDSSDIEVVIKALKDDFLTGGSKVEDFEKALSEYVGVRYAAVLNSATSALHLAFLALDVKNKTVLSPAISFAATSNAAIMAGAKPEFIDIKSDGNIDEVKLEKRLKEKSDDVGAICVVDFAGNSVEIDKIQELAKKYNIKIVDDASHALGAEFKGKKLGSFADISIFSFHPVKPITTFEGGAVVSNDESLIENVKLLRSHGIVKKRLWDNDMIELGYNYRLSDVACALGLNQLKKLDKNLAKREEIAKFYDEAFAKNEYFSIIKIKEYKKSTRHLYPILLYPEFYCKKEFIFQELLNRNIGVQVHYKPSYEYTFYKKNFKEIFLENADNFYKAELSIPAHQEMSLKDAEFVKKNLFEVLDLAKNTYCDN</sequence>
<evidence type="ECO:0000256" key="3">
    <source>
        <dbReference type="PIRSR" id="PIRSR000390-1"/>
    </source>
</evidence>
<dbReference type="EMBL" id="CP022347">
    <property type="protein sequence ID" value="ASQ30832.1"/>
    <property type="molecule type" value="Genomic_DNA"/>
</dbReference>
<dbReference type="GO" id="GO:0000271">
    <property type="term" value="P:polysaccharide biosynthetic process"/>
    <property type="evidence" value="ECO:0007669"/>
    <property type="project" value="TreeGrafter"/>
</dbReference>
<dbReference type="InterPro" id="IPR015421">
    <property type="entry name" value="PyrdxlP-dep_Trfase_major"/>
</dbReference>
<dbReference type="Pfam" id="PF01041">
    <property type="entry name" value="DegT_DnrJ_EryC1"/>
    <property type="match status" value="1"/>
</dbReference>
<organism evidence="6 7">
    <name type="scientific">Campylobacter avium LMG 24591</name>
    <dbReference type="NCBI Taxonomy" id="522484"/>
    <lineage>
        <taxon>Bacteria</taxon>
        <taxon>Pseudomonadati</taxon>
        <taxon>Campylobacterota</taxon>
        <taxon>Epsilonproteobacteria</taxon>
        <taxon>Campylobacterales</taxon>
        <taxon>Campylobacteraceae</taxon>
        <taxon>Campylobacter</taxon>
    </lineage>
</organism>
<evidence type="ECO:0000256" key="1">
    <source>
        <dbReference type="ARBA" id="ARBA00037999"/>
    </source>
</evidence>
<feature type="active site" description="Proton acceptor" evidence="3">
    <location>
        <position position="181"/>
    </location>
</feature>
<dbReference type="KEGG" id="cavi:CAV_1206"/>
<dbReference type="InterPro" id="IPR000653">
    <property type="entry name" value="DegT/StrS_aminotransferase"/>
</dbReference>
<evidence type="ECO:0000256" key="5">
    <source>
        <dbReference type="RuleBase" id="RU004508"/>
    </source>
</evidence>
<dbReference type="CDD" id="cd00616">
    <property type="entry name" value="AHBA_syn"/>
    <property type="match status" value="1"/>
</dbReference>
<accession>A0A222MZ48</accession>
<keyword evidence="6" id="KW-0032">Aminotransferase</keyword>
<dbReference type="PANTHER" id="PTHR30244">
    <property type="entry name" value="TRANSAMINASE"/>
    <property type="match status" value="1"/>
</dbReference>
<dbReference type="AlphaFoldDB" id="A0A222MZ48"/>
<keyword evidence="7" id="KW-1185">Reference proteome</keyword>
<evidence type="ECO:0000256" key="2">
    <source>
        <dbReference type="NCBIfam" id="TIGR03588"/>
    </source>
</evidence>
<dbReference type="Gene3D" id="3.90.1150.10">
    <property type="entry name" value="Aspartate Aminotransferase, domain 1"/>
    <property type="match status" value="1"/>
</dbReference>
<name>A0A222MZ48_9BACT</name>
<comment type="similarity">
    <text evidence="1 5">Belongs to the DegT/DnrJ/EryC1 family.</text>
</comment>
<evidence type="ECO:0000256" key="4">
    <source>
        <dbReference type="PIRSR" id="PIRSR000390-2"/>
    </source>
</evidence>
<dbReference type="PIRSF" id="PIRSF000390">
    <property type="entry name" value="PLP_StrS"/>
    <property type="match status" value="1"/>
</dbReference>
<protein>
    <recommendedName>
        <fullName evidence="2">UDP-4-amino-4,6-dideoxy-N-acetyl-beta-L-altrosamine transaminase</fullName>
        <ecNumber evidence="2">2.6.1.92</ecNumber>
    </recommendedName>
</protein>